<reference evidence="3" key="1">
    <citation type="journal article" date="2023" name="Mol. Phylogenet. Evol.">
        <title>Genome-scale phylogeny and comparative genomics of the fungal order Sordariales.</title>
        <authorList>
            <person name="Hensen N."/>
            <person name="Bonometti L."/>
            <person name="Westerberg I."/>
            <person name="Brannstrom I.O."/>
            <person name="Guillou S."/>
            <person name="Cros-Aarteil S."/>
            <person name="Calhoun S."/>
            <person name="Haridas S."/>
            <person name="Kuo A."/>
            <person name="Mondo S."/>
            <person name="Pangilinan J."/>
            <person name="Riley R."/>
            <person name="LaButti K."/>
            <person name="Andreopoulos B."/>
            <person name="Lipzen A."/>
            <person name="Chen C."/>
            <person name="Yan M."/>
            <person name="Daum C."/>
            <person name="Ng V."/>
            <person name="Clum A."/>
            <person name="Steindorff A."/>
            <person name="Ohm R.A."/>
            <person name="Martin F."/>
            <person name="Silar P."/>
            <person name="Natvig D.O."/>
            <person name="Lalanne C."/>
            <person name="Gautier V."/>
            <person name="Ament-Velasquez S.L."/>
            <person name="Kruys A."/>
            <person name="Hutchinson M.I."/>
            <person name="Powell A.J."/>
            <person name="Barry K."/>
            <person name="Miller A.N."/>
            <person name="Grigoriev I.V."/>
            <person name="Debuchy R."/>
            <person name="Gladieux P."/>
            <person name="Hiltunen Thoren M."/>
            <person name="Johannesson H."/>
        </authorList>
    </citation>
    <scope>NUCLEOTIDE SEQUENCE [LARGE SCALE GENOMIC DNA]</scope>
    <source>
        <strain evidence="3">CBS 340.73</strain>
    </source>
</reference>
<evidence type="ECO:0000313" key="3">
    <source>
        <dbReference type="Proteomes" id="UP001303473"/>
    </source>
</evidence>
<sequence length="151" mass="15564">MPPDPTSSARQVQPDRGFGQVTRSQAAPTTLVPPSGPDSALPQPTFIRLNLRNRGDSEEATPAAEAPSTPPAVTDAPAIEGQGIDANGDAIKFVQTTYYSCVTMGTYSHCGWHEPILDASSGTKSAFGRDAGIAMRAASAAAIVGAILLGR</sequence>
<feature type="compositionally biased region" description="Polar residues" evidence="1">
    <location>
        <begin position="1"/>
        <end position="11"/>
    </location>
</feature>
<dbReference type="AlphaFoldDB" id="A0AAN6MYV1"/>
<keyword evidence="3" id="KW-1185">Reference proteome</keyword>
<comment type="caution">
    <text evidence="2">The sequence shown here is derived from an EMBL/GenBank/DDBJ whole genome shotgun (WGS) entry which is preliminary data.</text>
</comment>
<evidence type="ECO:0000313" key="2">
    <source>
        <dbReference type="EMBL" id="KAK3934748.1"/>
    </source>
</evidence>
<protein>
    <submittedName>
        <fullName evidence="2">Uncharacterized protein</fullName>
    </submittedName>
</protein>
<proteinExistence type="predicted"/>
<dbReference type="EMBL" id="MU853963">
    <property type="protein sequence ID" value="KAK3934748.1"/>
    <property type="molecule type" value="Genomic_DNA"/>
</dbReference>
<feature type="region of interest" description="Disordered" evidence="1">
    <location>
        <begin position="1"/>
        <end position="81"/>
    </location>
</feature>
<dbReference type="Proteomes" id="UP001303473">
    <property type="component" value="Unassembled WGS sequence"/>
</dbReference>
<evidence type="ECO:0000256" key="1">
    <source>
        <dbReference type="SAM" id="MobiDB-lite"/>
    </source>
</evidence>
<gene>
    <name evidence="2" type="ORF">QBC46DRAFT_70237</name>
</gene>
<accession>A0AAN6MYV1</accession>
<name>A0AAN6MYV1_9PEZI</name>
<organism evidence="2 3">
    <name type="scientific">Diplogelasinospora grovesii</name>
    <dbReference type="NCBI Taxonomy" id="303347"/>
    <lineage>
        <taxon>Eukaryota</taxon>
        <taxon>Fungi</taxon>
        <taxon>Dikarya</taxon>
        <taxon>Ascomycota</taxon>
        <taxon>Pezizomycotina</taxon>
        <taxon>Sordariomycetes</taxon>
        <taxon>Sordariomycetidae</taxon>
        <taxon>Sordariales</taxon>
        <taxon>Diplogelasinosporaceae</taxon>
        <taxon>Diplogelasinospora</taxon>
    </lineage>
</organism>